<dbReference type="InterPro" id="IPR036388">
    <property type="entry name" value="WH-like_DNA-bd_sf"/>
</dbReference>
<protein>
    <submittedName>
        <fullName evidence="6">Transcriptional activator protein Anr</fullName>
    </submittedName>
</protein>
<gene>
    <name evidence="6" type="primary">anr</name>
    <name evidence="6" type="ORF">DOQ08_00100</name>
</gene>
<keyword evidence="2" id="KW-0238">DNA-binding</keyword>
<dbReference type="InterPro" id="IPR012318">
    <property type="entry name" value="HTH_CRP"/>
</dbReference>
<dbReference type="InterPro" id="IPR000595">
    <property type="entry name" value="cNMP-bd_dom"/>
</dbReference>
<evidence type="ECO:0000256" key="1">
    <source>
        <dbReference type="ARBA" id="ARBA00023015"/>
    </source>
</evidence>
<dbReference type="CDD" id="cd00038">
    <property type="entry name" value="CAP_ED"/>
    <property type="match status" value="1"/>
</dbReference>
<dbReference type="InterPro" id="IPR018490">
    <property type="entry name" value="cNMP-bd_dom_sf"/>
</dbReference>
<dbReference type="AlphaFoldDB" id="A0A3M2RJN8"/>
<evidence type="ECO:0000259" key="4">
    <source>
        <dbReference type="PROSITE" id="PS50042"/>
    </source>
</evidence>
<dbReference type="SUPFAM" id="SSF51206">
    <property type="entry name" value="cAMP-binding domain-like"/>
    <property type="match status" value="1"/>
</dbReference>
<dbReference type="Pfam" id="PF00027">
    <property type="entry name" value="cNMP_binding"/>
    <property type="match status" value="1"/>
</dbReference>
<dbReference type="InterPro" id="IPR036390">
    <property type="entry name" value="WH_DNA-bd_sf"/>
</dbReference>
<dbReference type="EMBL" id="QMDL01000001">
    <property type="protein sequence ID" value="RMJ05432.1"/>
    <property type="molecule type" value="Genomic_DNA"/>
</dbReference>
<evidence type="ECO:0000256" key="2">
    <source>
        <dbReference type="ARBA" id="ARBA00023125"/>
    </source>
</evidence>
<feature type="domain" description="Cyclic nucleotide-binding" evidence="4">
    <location>
        <begin position="27"/>
        <end position="97"/>
    </location>
</feature>
<dbReference type="SUPFAM" id="SSF46785">
    <property type="entry name" value="Winged helix' DNA-binding domain"/>
    <property type="match status" value="1"/>
</dbReference>
<accession>A0A3M2RJN8</accession>
<evidence type="ECO:0000256" key="3">
    <source>
        <dbReference type="ARBA" id="ARBA00023163"/>
    </source>
</evidence>
<feature type="domain" description="HTH crp-type" evidence="5">
    <location>
        <begin position="161"/>
        <end position="234"/>
    </location>
</feature>
<dbReference type="Gene3D" id="2.60.120.10">
    <property type="entry name" value="Jelly Rolls"/>
    <property type="match status" value="1"/>
</dbReference>
<dbReference type="RefSeq" id="WP_114332961.1">
    <property type="nucleotide sequence ID" value="NZ_QMDL01000001.1"/>
</dbReference>
<dbReference type="PANTHER" id="PTHR24567">
    <property type="entry name" value="CRP FAMILY TRANSCRIPTIONAL REGULATORY PROTEIN"/>
    <property type="match status" value="1"/>
</dbReference>
<dbReference type="InterPro" id="IPR014710">
    <property type="entry name" value="RmlC-like_jellyroll"/>
</dbReference>
<sequence>MAKAIPLRSVSPLKASCNQCSLSNLCLPLAVEENDLDSLENIVQQGKIYNRGEHVFDQSSPIRSCFAVKSGSIKTSIITESGEEQVTGFFMPGELVGLDSLGSDQYACTAKALERTSLCEFPMDKLEELTIKLPELQHHMYQLMSKEIQSSHQLAMLLSKNTAEERIAALLLSLSSRFRRRRMSGTTFTLPMPRNDIANFLGLAVETVSRVFTRFQSQGILRAKGREVELLDVEALQTVTHEVSKQACRSSQS</sequence>
<dbReference type="Pfam" id="PF13545">
    <property type="entry name" value="HTH_Crp_2"/>
    <property type="match status" value="1"/>
</dbReference>
<dbReference type="CDD" id="cd00092">
    <property type="entry name" value="HTH_CRP"/>
    <property type="match status" value="1"/>
</dbReference>
<dbReference type="SMART" id="SM00419">
    <property type="entry name" value="HTH_CRP"/>
    <property type="match status" value="1"/>
</dbReference>
<dbReference type="InterPro" id="IPR050397">
    <property type="entry name" value="Env_Response_Regulators"/>
</dbReference>
<dbReference type="OrthoDB" id="7643467at2"/>
<dbReference type="SMART" id="SM00100">
    <property type="entry name" value="cNMP"/>
    <property type="match status" value="1"/>
</dbReference>
<evidence type="ECO:0000313" key="6">
    <source>
        <dbReference type="EMBL" id="RMJ05432.1"/>
    </source>
</evidence>
<keyword evidence="3" id="KW-0804">Transcription</keyword>
<organism evidence="6 7">
    <name type="scientific">Marinobacter litoralis</name>
    <dbReference type="NCBI Taxonomy" id="187981"/>
    <lineage>
        <taxon>Bacteria</taxon>
        <taxon>Pseudomonadati</taxon>
        <taxon>Pseudomonadota</taxon>
        <taxon>Gammaproteobacteria</taxon>
        <taxon>Pseudomonadales</taxon>
        <taxon>Marinobacteraceae</taxon>
        <taxon>Marinobacter</taxon>
    </lineage>
</organism>
<evidence type="ECO:0000259" key="5">
    <source>
        <dbReference type="PROSITE" id="PS51063"/>
    </source>
</evidence>
<dbReference type="FunFam" id="1.10.10.10:FF:000028">
    <property type="entry name" value="Fumarate/nitrate reduction transcriptional regulator Fnr"/>
    <property type="match status" value="1"/>
</dbReference>
<dbReference type="PANTHER" id="PTHR24567:SF75">
    <property type="entry name" value="FUMARATE AND NITRATE REDUCTION REGULATORY PROTEIN"/>
    <property type="match status" value="1"/>
</dbReference>
<dbReference type="Gene3D" id="1.10.10.10">
    <property type="entry name" value="Winged helix-like DNA-binding domain superfamily/Winged helix DNA-binding domain"/>
    <property type="match status" value="1"/>
</dbReference>
<dbReference type="PRINTS" id="PR00034">
    <property type="entry name" value="HTHCRP"/>
</dbReference>
<reference evidence="6 7" key="1">
    <citation type="submission" date="2018-08" db="EMBL/GenBank/DDBJ databases">
        <title>Whole Genome Sequence of the Moderate Halophilic Marine Bacterium Marinobacter litoralis Sw-45.</title>
        <authorList>
            <person name="Musa H."/>
        </authorList>
    </citation>
    <scope>NUCLEOTIDE SEQUENCE [LARGE SCALE GENOMIC DNA]</scope>
    <source>
        <strain evidence="6 7">Sw-45</strain>
    </source>
</reference>
<name>A0A3M2RJN8_9GAMM</name>
<proteinExistence type="predicted"/>
<dbReference type="GO" id="GO:0005829">
    <property type="term" value="C:cytosol"/>
    <property type="evidence" value="ECO:0007669"/>
    <property type="project" value="TreeGrafter"/>
</dbReference>
<dbReference type="PROSITE" id="PS50042">
    <property type="entry name" value="CNMP_BINDING_3"/>
    <property type="match status" value="1"/>
</dbReference>
<dbReference type="NCBIfam" id="NF008365">
    <property type="entry name" value="PRK11161.1"/>
    <property type="match status" value="1"/>
</dbReference>
<dbReference type="GO" id="GO:0003700">
    <property type="term" value="F:DNA-binding transcription factor activity"/>
    <property type="evidence" value="ECO:0007669"/>
    <property type="project" value="TreeGrafter"/>
</dbReference>
<keyword evidence="7" id="KW-1185">Reference proteome</keyword>
<comment type="caution">
    <text evidence="6">The sequence shown here is derived from an EMBL/GenBank/DDBJ whole genome shotgun (WGS) entry which is preliminary data.</text>
</comment>
<dbReference type="GO" id="GO:0003677">
    <property type="term" value="F:DNA binding"/>
    <property type="evidence" value="ECO:0007669"/>
    <property type="project" value="UniProtKB-KW"/>
</dbReference>
<dbReference type="Proteomes" id="UP000265903">
    <property type="component" value="Unassembled WGS sequence"/>
</dbReference>
<dbReference type="PROSITE" id="PS51063">
    <property type="entry name" value="HTH_CRP_2"/>
    <property type="match status" value="1"/>
</dbReference>
<evidence type="ECO:0000313" key="7">
    <source>
        <dbReference type="Proteomes" id="UP000265903"/>
    </source>
</evidence>
<keyword evidence="1" id="KW-0805">Transcription regulation</keyword>